<reference evidence="1" key="2">
    <citation type="submission" date="2014-03" db="EMBL/GenBank/DDBJ databases">
        <title>The whipworm genome and dual-species transcriptomics of an intimate host-pathogen interaction.</title>
        <authorList>
            <person name="Foth B.J."/>
            <person name="Tsai I.J."/>
            <person name="Reid A.J."/>
            <person name="Bancroft A.J."/>
            <person name="Nichol S."/>
            <person name="Tracey A."/>
            <person name="Holroyd N."/>
            <person name="Cotton J.A."/>
            <person name="Stanley E.J."/>
            <person name="Zarowiecki M."/>
            <person name="Liu J.Z."/>
            <person name="Huckvale T."/>
            <person name="Cooper P.J."/>
            <person name="Grencis R.K."/>
            <person name="Berriman M."/>
        </authorList>
    </citation>
    <scope>NUCLEOTIDE SEQUENCE [LARGE SCALE GENOMIC DNA]</scope>
</reference>
<protein>
    <submittedName>
        <fullName evidence="1">Uncharacterized protein</fullName>
    </submittedName>
</protein>
<evidence type="ECO:0000313" key="2">
    <source>
        <dbReference type="Proteomes" id="UP000030665"/>
    </source>
</evidence>
<keyword evidence="2" id="KW-1185">Reference proteome</keyword>
<proteinExistence type="predicted"/>
<name>A0A077ZG57_TRITR</name>
<evidence type="ECO:0000313" key="1">
    <source>
        <dbReference type="EMBL" id="CDW59367.1"/>
    </source>
</evidence>
<dbReference type="Proteomes" id="UP000030665">
    <property type="component" value="Unassembled WGS sequence"/>
</dbReference>
<dbReference type="EMBL" id="HG806573">
    <property type="protein sequence ID" value="CDW59367.1"/>
    <property type="molecule type" value="Genomic_DNA"/>
</dbReference>
<gene>
    <name evidence="1" type="ORF">TTRE_0000770001</name>
</gene>
<accession>A0A077ZG57</accession>
<dbReference type="AlphaFoldDB" id="A0A077ZG57"/>
<sequence length="134" mass="15615">MEVSRYSYGTTKVLIEDSDDYTALPRFWVKNGPVDHNLIKKKLQKLNYRCNPSEINDMVITKQQYHTGYLKDKQNTDHAWLEGPIIHLHDNSAEGCFTPYPVHADVKSRQYRWIVVPDTTTPRDFALSLVANYK</sequence>
<dbReference type="OrthoDB" id="5938906at2759"/>
<reference evidence="1" key="1">
    <citation type="submission" date="2014-01" db="EMBL/GenBank/DDBJ databases">
        <authorList>
            <person name="Aslett M."/>
        </authorList>
    </citation>
    <scope>NUCLEOTIDE SEQUENCE</scope>
</reference>
<organism evidence="1 2">
    <name type="scientific">Trichuris trichiura</name>
    <name type="common">Whipworm</name>
    <name type="synonym">Trichocephalus trichiurus</name>
    <dbReference type="NCBI Taxonomy" id="36087"/>
    <lineage>
        <taxon>Eukaryota</taxon>
        <taxon>Metazoa</taxon>
        <taxon>Ecdysozoa</taxon>
        <taxon>Nematoda</taxon>
        <taxon>Enoplea</taxon>
        <taxon>Dorylaimia</taxon>
        <taxon>Trichinellida</taxon>
        <taxon>Trichuridae</taxon>
        <taxon>Trichuris</taxon>
    </lineage>
</organism>
<dbReference type="Gene3D" id="3.90.79.10">
    <property type="entry name" value="Nucleoside Triphosphate Pyrophosphohydrolase"/>
    <property type="match status" value="1"/>
</dbReference>